<name>A0AAD7NI11_9AGAR</name>
<accession>A0AAD7NI11</accession>
<organism evidence="1 2">
    <name type="scientific">Mycena metata</name>
    <dbReference type="NCBI Taxonomy" id="1033252"/>
    <lineage>
        <taxon>Eukaryota</taxon>
        <taxon>Fungi</taxon>
        <taxon>Dikarya</taxon>
        <taxon>Basidiomycota</taxon>
        <taxon>Agaricomycotina</taxon>
        <taxon>Agaricomycetes</taxon>
        <taxon>Agaricomycetidae</taxon>
        <taxon>Agaricales</taxon>
        <taxon>Marasmiineae</taxon>
        <taxon>Mycenaceae</taxon>
        <taxon>Mycena</taxon>
    </lineage>
</organism>
<dbReference type="EMBL" id="JARKIB010000031">
    <property type="protein sequence ID" value="KAJ7762993.1"/>
    <property type="molecule type" value="Genomic_DNA"/>
</dbReference>
<gene>
    <name evidence="1" type="ORF">B0H16DRAFT_1455426</name>
</gene>
<comment type="caution">
    <text evidence="1">The sequence shown here is derived from an EMBL/GenBank/DDBJ whole genome shotgun (WGS) entry which is preliminary data.</text>
</comment>
<reference evidence="1" key="1">
    <citation type="submission" date="2023-03" db="EMBL/GenBank/DDBJ databases">
        <title>Massive genome expansion in bonnet fungi (Mycena s.s.) driven by repeated elements and novel gene families across ecological guilds.</title>
        <authorList>
            <consortium name="Lawrence Berkeley National Laboratory"/>
            <person name="Harder C.B."/>
            <person name="Miyauchi S."/>
            <person name="Viragh M."/>
            <person name="Kuo A."/>
            <person name="Thoen E."/>
            <person name="Andreopoulos B."/>
            <person name="Lu D."/>
            <person name="Skrede I."/>
            <person name="Drula E."/>
            <person name="Henrissat B."/>
            <person name="Morin E."/>
            <person name="Kohler A."/>
            <person name="Barry K."/>
            <person name="LaButti K."/>
            <person name="Morin E."/>
            <person name="Salamov A."/>
            <person name="Lipzen A."/>
            <person name="Mereny Z."/>
            <person name="Hegedus B."/>
            <person name="Baldrian P."/>
            <person name="Stursova M."/>
            <person name="Weitz H."/>
            <person name="Taylor A."/>
            <person name="Grigoriev I.V."/>
            <person name="Nagy L.G."/>
            <person name="Martin F."/>
            <person name="Kauserud H."/>
        </authorList>
    </citation>
    <scope>NUCLEOTIDE SEQUENCE</scope>
    <source>
        <strain evidence="1">CBHHK182m</strain>
    </source>
</reference>
<proteinExistence type="predicted"/>
<sequence>MSVRLDGADGVTEAICEYSKQVTKIPGNPKEFNFSRVLRVLAKEKRVKRVCESTSVSIGGNALESQLPGQLGVEIAAEGSVRPKGKGLCQPKAFEGPLQRPLGISLKILPFAKAFDHHVAINVRLDAAQGFLSQSKRINLTGEPTVMKEEENNEGCAG</sequence>
<evidence type="ECO:0000313" key="2">
    <source>
        <dbReference type="Proteomes" id="UP001215598"/>
    </source>
</evidence>
<dbReference type="AlphaFoldDB" id="A0AAD7NI11"/>
<protein>
    <submittedName>
        <fullName evidence="1">Uncharacterized protein</fullName>
    </submittedName>
</protein>
<keyword evidence="2" id="KW-1185">Reference proteome</keyword>
<evidence type="ECO:0000313" key="1">
    <source>
        <dbReference type="EMBL" id="KAJ7762993.1"/>
    </source>
</evidence>
<dbReference type="Proteomes" id="UP001215598">
    <property type="component" value="Unassembled WGS sequence"/>
</dbReference>